<dbReference type="RefSeq" id="WP_150416178.1">
    <property type="nucleotide sequence ID" value="NZ_VYQF01000006.1"/>
</dbReference>
<accession>A0A5J5ID21</accession>
<dbReference type="Proteomes" id="UP000326903">
    <property type="component" value="Unassembled WGS sequence"/>
</dbReference>
<evidence type="ECO:0000313" key="2">
    <source>
        <dbReference type="Proteomes" id="UP000326903"/>
    </source>
</evidence>
<evidence type="ECO:0000313" key="1">
    <source>
        <dbReference type="EMBL" id="KAA9037250.1"/>
    </source>
</evidence>
<gene>
    <name evidence="1" type="ORF">FW778_17640</name>
</gene>
<dbReference type="AlphaFoldDB" id="A0A5J5ID21"/>
<protein>
    <submittedName>
        <fullName evidence="1">Uncharacterized protein</fullName>
    </submittedName>
</protein>
<reference evidence="1 2" key="1">
    <citation type="submission" date="2019-09" db="EMBL/GenBank/DDBJ databases">
        <title>Draft genome sequence of Ginsengibacter sp. BR5-29.</title>
        <authorList>
            <person name="Im W.-T."/>
        </authorList>
    </citation>
    <scope>NUCLEOTIDE SEQUENCE [LARGE SCALE GENOMIC DNA]</scope>
    <source>
        <strain evidence="1 2">BR5-29</strain>
    </source>
</reference>
<name>A0A5J5ID21_9BACT</name>
<organism evidence="1 2">
    <name type="scientific">Ginsengibacter hankyongi</name>
    <dbReference type="NCBI Taxonomy" id="2607284"/>
    <lineage>
        <taxon>Bacteria</taxon>
        <taxon>Pseudomonadati</taxon>
        <taxon>Bacteroidota</taxon>
        <taxon>Chitinophagia</taxon>
        <taxon>Chitinophagales</taxon>
        <taxon>Chitinophagaceae</taxon>
        <taxon>Ginsengibacter</taxon>
    </lineage>
</organism>
<sequence>MKERQSLKFANWTKTTEEWYQKESDKILYRKKSGIILDNDLVFTVIDNHKQFLLKIDNPKKKWFQIWLKLRDAK</sequence>
<dbReference type="EMBL" id="VYQF01000006">
    <property type="protein sequence ID" value="KAA9037250.1"/>
    <property type="molecule type" value="Genomic_DNA"/>
</dbReference>
<keyword evidence="2" id="KW-1185">Reference proteome</keyword>
<proteinExistence type="predicted"/>
<comment type="caution">
    <text evidence="1">The sequence shown here is derived from an EMBL/GenBank/DDBJ whole genome shotgun (WGS) entry which is preliminary data.</text>
</comment>